<reference evidence="3 4" key="1">
    <citation type="journal article" date="2016" name="Fungal Biol.">
        <title>The genome of Xylona heveae provides a window into fungal endophytism.</title>
        <authorList>
            <person name="Gazis R."/>
            <person name="Kuo A."/>
            <person name="Riley R."/>
            <person name="LaButti K."/>
            <person name="Lipzen A."/>
            <person name="Lin J."/>
            <person name="Amirebrahimi M."/>
            <person name="Hesse C.N."/>
            <person name="Spatafora J.W."/>
            <person name="Henrissat B."/>
            <person name="Hainaut M."/>
            <person name="Grigoriev I.V."/>
            <person name="Hibbett D.S."/>
        </authorList>
    </citation>
    <scope>NUCLEOTIDE SEQUENCE [LARGE SCALE GENOMIC DNA]</scope>
    <source>
        <strain evidence="3 4">TC161</strain>
    </source>
</reference>
<evidence type="ECO:0000313" key="3">
    <source>
        <dbReference type="EMBL" id="KZF21455.1"/>
    </source>
</evidence>
<organism evidence="3 4">
    <name type="scientific">Xylona heveae (strain CBS 132557 / TC161)</name>
    <dbReference type="NCBI Taxonomy" id="1328760"/>
    <lineage>
        <taxon>Eukaryota</taxon>
        <taxon>Fungi</taxon>
        <taxon>Dikarya</taxon>
        <taxon>Ascomycota</taxon>
        <taxon>Pezizomycotina</taxon>
        <taxon>Xylonomycetes</taxon>
        <taxon>Xylonales</taxon>
        <taxon>Xylonaceae</taxon>
        <taxon>Xylona</taxon>
    </lineage>
</organism>
<dbReference type="SUPFAM" id="SSF57959">
    <property type="entry name" value="Leucine zipper domain"/>
    <property type="match status" value="1"/>
</dbReference>
<feature type="compositionally biased region" description="Basic and acidic residues" evidence="1">
    <location>
        <begin position="8"/>
        <end position="21"/>
    </location>
</feature>
<dbReference type="RefSeq" id="XP_018187010.1">
    <property type="nucleotide sequence ID" value="XM_018334347.1"/>
</dbReference>
<dbReference type="PANTHER" id="PTHR38116">
    <property type="entry name" value="CHROMOSOME 7, WHOLE GENOME SHOTGUN SEQUENCE"/>
    <property type="match status" value="1"/>
</dbReference>
<dbReference type="InParanoid" id="A0A165FW80"/>
<dbReference type="InterPro" id="IPR021833">
    <property type="entry name" value="DUF3425"/>
</dbReference>
<name>A0A165FW80_XYLHT</name>
<dbReference type="OMA" id="NRVNADQ"/>
<dbReference type="OrthoDB" id="10261951at2759"/>
<dbReference type="EMBL" id="KV407460">
    <property type="protein sequence ID" value="KZF21455.1"/>
    <property type="molecule type" value="Genomic_DNA"/>
</dbReference>
<dbReference type="AlphaFoldDB" id="A0A165FW80"/>
<accession>A0A165FW80</accession>
<evidence type="ECO:0000256" key="1">
    <source>
        <dbReference type="SAM" id="MobiDB-lite"/>
    </source>
</evidence>
<dbReference type="InterPro" id="IPR046347">
    <property type="entry name" value="bZIP_sf"/>
</dbReference>
<dbReference type="GO" id="GO:0003700">
    <property type="term" value="F:DNA-binding transcription factor activity"/>
    <property type="evidence" value="ECO:0007669"/>
    <property type="project" value="InterPro"/>
</dbReference>
<feature type="region of interest" description="Disordered" evidence="1">
    <location>
        <begin position="99"/>
        <end position="123"/>
    </location>
</feature>
<dbReference type="PROSITE" id="PS00036">
    <property type="entry name" value="BZIP_BASIC"/>
    <property type="match status" value="1"/>
</dbReference>
<gene>
    <name evidence="3" type="ORF">L228DRAFT_261631</name>
</gene>
<dbReference type="Proteomes" id="UP000076632">
    <property type="component" value="Unassembled WGS sequence"/>
</dbReference>
<dbReference type="PANTHER" id="PTHR38116:SF9">
    <property type="entry name" value="BZIP DOMAIN-CONTAINING PROTEIN"/>
    <property type="match status" value="1"/>
</dbReference>
<dbReference type="InterPro" id="IPR004827">
    <property type="entry name" value="bZIP"/>
</dbReference>
<protein>
    <recommendedName>
        <fullName evidence="2">BZIP domain-containing protein</fullName>
    </recommendedName>
</protein>
<evidence type="ECO:0000313" key="4">
    <source>
        <dbReference type="Proteomes" id="UP000076632"/>
    </source>
</evidence>
<dbReference type="GeneID" id="28899484"/>
<dbReference type="Gene3D" id="1.20.5.170">
    <property type="match status" value="1"/>
</dbReference>
<dbReference type="CDD" id="cd14688">
    <property type="entry name" value="bZIP_YAP"/>
    <property type="match status" value="1"/>
</dbReference>
<dbReference type="Pfam" id="PF11905">
    <property type="entry name" value="DUF3425"/>
    <property type="match status" value="1"/>
</dbReference>
<feature type="region of interest" description="Disordered" evidence="1">
    <location>
        <begin position="1"/>
        <end position="36"/>
    </location>
</feature>
<keyword evidence="4" id="KW-1185">Reference proteome</keyword>
<feature type="domain" description="BZIP" evidence="2">
    <location>
        <begin position="20"/>
        <end position="34"/>
    </location>
</feature>
<sequence>MENQPRAQESRNEPTGVDEKKLRNRLSQQAFRRRQNDRIRELEQRLKDASRTDNERVCHLEEENMLLRKQLSTLASKLEAVQTTLRGLSNMVNSTLQGYPDSITKSSTPGQTTTEGPSVNSPSEVDREILSIDDDQHIFSASLIDVGLKDNTSSSSPLGFSTIPLASSSGPQHCDETSIDIASNYQDFDRAKLGHTNSLIHAVNLPLEFHGSPFMENPVQGVPGIWSYHYQMGPHNYQYIMANISSPGRHIHSSNSIFSDHINALHTCIKRAWNFSQFSDLLELKLSKVRLSVSLMLSLFNSLNRPLALSWYTPTKFYHHITNLTLWQLCPSREMYMQLPARYRPSALQLTETYPPIIDWCPFPSIRDKLILLHSANPCIDQIICDIATAYVVETDISKLICHDYPEIGYVRVWELIQAMGEAENEQVDFAQVMCEKQPIAQDLQPQPSTGVWQLPAPNVESLFGNENYARLAFKELHMDDGVSHYKLDPLLFNKYPELFDPEEEAMAVGTPIRLSNWTGIPVPKALDDATYAIYRHFVKWTSDVIISTF</sequence>
<evidence type="ECO:0000259" key="2">
    <source>
        <dbReference type="PROSITE" id="PS00036"/>
    </source>
</evidence>
<proteinExistence type="predicted"/>